<organism evidence="3 4">
    <name type="scientific">Candidatus Merdicola faecigallinarum</name>
    <dbReference type="NCBI Taxonomy" id="2840862"/>
    <lineage>
        <taxon>Bacteria</taxon>
        <taxon>Bacillati</taxon>
        <taxon>Bacillota</taxon>
        <taxon>Clostridia</taxon>
        <taxon>Candidatus Merdicola</taxon>
    </lineage>
</organism>
<evidence type="ECO:0000313" key="3">
    <source>
        <dbReference type="EMBL" id="HIU51390.1"/>
    </source>
</evidence>
<gene>
    <name evidence="3" type="ORF">IAB70_02005</name>
</gene>
<dbReference type="InterPro" id="IPR007391">
    <property type="entry name" value="Vancomycin_resist_VanW"/>
</dbReference>
<dbReference type="Pfam" id="PF04294">
    <property type="entry name" value="VanW"/>
    <property type="match status" value="1"/>
</dbReference>
<feature type="transmembrane region" description="Helical" evidence="1">
    <location>
        <begin position="21"/>
        <end position="45"/>
    </location>
</feature>
<keyword evidence="1" id="KW-1133">Transmembrane helix</keyword>
<keyword evidence="1" id="KW-0472">Membrane</keyword>
<proteinExistence type="predicted"/>
<dbReference type="InterPro" id="IPR022029">
    <property type="entry name" value="YoaR-like_PG-bd"/>
</dbReference>
<evidence type="ECO:0000256" key="1">
    <source>
        <dbReference type="SAM" id="Phobius"/>
    </source>
</evidence>
<dbReference type="InterPro" id="IPR052913">
    <property type="entry name" value="Glycopeptide_resist_protein"/>
</dbReference>
<comment type="caution">
    <text evidence="3">The sequence shown here is derived from an EMBL/GenBank/DDBJ whole genome shotgun (WGS) entry which is preliminary data.</text>
</comment>
<dbReference type="PANTHER" id="PTHR35788:SF1">
    <property type="entry name" value="EXPORTED PROTEIN"/>
    <property type="match status" value="1"/>
</dbReference>
<keyword evidence="1" id="KW-0812">Transmembrane</keyword>
<reference evidence="3" key="1">
    <citation type="submission" date="2020-10" db="EMBL/GenBank/DDBJ databases">
        <authorList>
            <person name="Gilroy R."/>
        </authorList>
    </citation>
    <scope>NUCLEOTIDE SEQUENCE</scope>
    <source>
        <strain evidence="3">CHK195-15760</strain>
    </source>
</reference>
<name>A0A9D1M0H8_9FIRM</name>
<evidence type="ECO:0000313" key="4">
    <source>
        <dbReference type="Proteomes" id="UP000824093"/>
    </source>
</evidence>
<reference evidence="3" key="2">
    <citation type="journal article" date="2021" name="PeerJ">
        <title>Extensive microbial diversity within the chicken gut microbiome revealed by metagenomics and culture.</title>
        <authorList>
            <person name="Gilroy R."/>
            <person name="Ravi A."/>
            <person name="Getino M."/>
            <person name="Pursley I."/>
            <person name="Horton D.L."/>
            <person name="Alikhan N.F."/>
            <person name="Baker D."/>
            <person name="Gharbi K."/>
            <person name="Hall N."/>
            <person name="Watson M."/>
            <person name="Adriaenssens E.M."/>
            <person name="Foster-Nyarko E."/>
            <person name="Jarju S."/>
            <person name="Secka A."/>
            <person name="Antonio M."/>
            <person name="Oren A."/>
            <person name="Chaudhuri R.R."/>
            <person name="La Ragione R."/>
            <person name="Hildebrand F."/>
            <person name="Pallen M.J."/>
        </authorList>
    </citation>
    <scope>NUCLEOTIDE SEQUENCE</scope>
    <source>
        <strain evidence="3">CHK195-15760</strain>
    </source>
</reference>
<feature type="domain" description="YoaR-like putative peptidoglycan binding" evidence="2">
    <location>
        <begin position="97"/>
        <end position="206"/>
    </location>
</feature>
<dbReference type="AlphaFoldDB" id="A0A9D1M0H8"/>
<evidence type="ECO:0000259" key="2">
    <source>
        <dbReference type="Pfam" id="PF12229"/>
    </source>
</evidence>
<protein>
    <submittedName>
        <fullName evidence="3">VanW family protein</fullName>
    </submittedName>
</protein>
<sequence>MKNKNEKENHFEILQDTSSNWKVFVILITAFFMIIISIFMGIAAYSTSNDKIVSGVFVKGVNVSGLNKQEARYKIEQAIKEKMSENLSLVHNEYETTVNLKQINARFDIDSALEKAYEIGRDSNIIINTVEVLKTMVSNINIDPILTVDQEILTKELEDVSTKLPDTVIQSSYYIEGDELIITKGSKGQVVDVEQTTNKIEQAIQDLSYIDQKVEMITKEASPNEIDIEKIHQEIYKAPVDAYYTTNPYVVHPHENGVDFAISVEEAKAILAEEKAEYSIPLKYIAPSVTTNMIGNEAFPDLISSFSTRYNARDRDRTTNLILASNKINGTVVMPGETFSFNKVVGKRTIEAGYKDAPIYQDGKVVDGLAGGICQISTTLYNAVLYANLEIVERRNHQFVPSYSDPGLDATVVYGAIDFKFKNNREYPIKIICSVSGGVAKFELYGLRQQNEYQVELSSKVISTTATSIKSVTYKTVKQNGQVISSGIINRDTYKRH</sequence>
<dbReference type="EMBL" id="DVNH01000016">
    <property type="protein sequence ID" value="HIU51390.1"/>
    <property type="molecule type" value="Genomic_DNA"/>
</dbReference>
<dbReference type="Proteomes" id="UP000824093">
    <property type="component" value="Unassembled WGS sequence"/>
</dbReference>
<dbReference type="Pfam" id="PF12229">
    <property type="entry name" value="PG_binding_4"/>
    <property type="match status" value="1"/>
</dbReference>
<dbReference type="PANTHER" id="PTHR35788">
    <property type="entry name" value="EXPORTED PROTEIN-RELATED"/>
    <property type="match status" value="1"/>
</dbReference>
<accession>A0A9D1M0H8</accession>